<gene>
    <name evidence="2" type="ORF">OFUS_LOCUS14261</name>
</gene>
<comment type="caution">
    <text evidence="2">The sequence shown here is derived from an EMBL/GenBank/DDBJ whole genome shotgun (WGS) entry which is preliminary data.</text>
</comment>
<name>A0A8S4P6X4_OWEFU</name>
<organism evidence="2 3">
    <name type="scientific">Owenia fusiformis</name>
    <name type="common">Polychaete worm</name>
    <dbReference type="NCBI Taxonomy" id="6347"/>
    <lineage>
        <taxon>Eukaryota</taxon>
        <taxon>Metazoa</taxon>
        <taxon>Spiralia</taxon>
        <taxon>Lophotrochozoa</taxon>
        <taxon>Annelida</taxon>
        <taxon>Polychaeta</taxon>
        <taxon>Sedentaria</taxon>
        <taxon>Canalipalpata</taxon>
        <taxon>Sabellida</taxon>
        <taxon>Oweniida</taxon>
        <taxon>Oweniidae</taxon>
        <taxon>Owenia</taxon>
    </lineage>
</organism>
<evidence type="ECO:0000313" key="2">
    <source>
        <dbReference type="EMBL" id="CAH1788797.1"/>
    </source>
</evidence>
<accession>A0A8S4P6X4</accession>
<feature type="compositionally biased region" description="Acidic residues" evidence="1">
    <location>
        <begin position="34"/>
        <end position="45"/>
    </location>
</feature>
<protein>
    <submittedName>
        <fullName evidence="2">Uncharacterized protein</fullName>
    </submittedName>
</protein>
<feature type="compositionally biased region" description="Acidic residues" evidence="1">
    <location>
        <begin position="104"/>
        <end position="121"/>
    </location>
</feature>
<feature type="compositionally biased region" description="Basic and acidic residues" evidence="1">
    <location>
        <begin position="80"/>
        <end position="100"/>
    </location>
</feature>
<sequence length="194" mass="21976">FPLDPQLTLDDTDKREVVMVASVDVRAAKVVVEEEPITLDLSTDEPMERMESPTHQIESSESTDTSSDEEELDEGQEDDCTNKDAPRVEVEESLKLKGDVPCDNQDDPPVLEETIELPEEDSGTRDNPSKLEEGHSHSDAPREKVKAQQQHKARVKKNTLVNQYSQTEMSGTHIWNVRAKVVNNYWCGHHREDI</sequence>
<dbReference type="Proteomes" id="UP000749559">
    <property type="component" value="Unassembled WGS sequence"/>
</dbReference>
<feature type="compositionally biased region" description="Acidic residues" evidence="1">
    <location>
        <begin position="66"/>
        <end position="79"/>
    </location>
</feature>
<feature type="non-terminal residue" evidence="2">
    <location>
        <position position="1"/>
    </location>
</feature>
<reference evidence="2" key="1">
    <citation type="submission" date="2022-03" db="EMBL/GenBank/DDBJ databases">
        <authorList>
            <person name="Martin C."/>
        </authorList>
    </citation>
    <scope>NUCLEOTIDE SEQUENCE</scope>
</reference>
<proteinExistence type="predicted"/>
<dbReference type="AlphaFoldDB" id="A0A8S4P6X4"/>
<evidence type="ECO:0000313" key="3">
    <source>
        <dbReference type="Proteomes" id="UP000749559"/>
    </source>
</evidence>
<feature type="region of interest" description="Disordered" evidence="1">
    <location>
        <begin position="34"/>
        <end position="154"/>
    </location>
</feature>
<feature type="compositionally biased region" description="Basic and acidic residues" evidence="1">
    <location>
        <begin position="122"/>
        <end position="146"/>
    </location>
</feature>
<keyword evidence="3" id="KW-1185">Reference proteome</keyword>
<dbReference type="EMBL" id="CAIIXF020000007">
    <property type="protein sequence ID" value="CAH1788797.1"/>
    <property type="molecule type" value="Genomic_DNA"/>
</dbReference>
<evidence type="ECO:0000256" key="1">
    <source>
        <dbReference type="SAM" id="MobiDB-lite"/>
    </source>
</evidence>